<dbReference type="Proteomes" id="UP000747542">
    <property type="component" value="Unassembled WGS sequence"/>
</dbReference>
<evidence type="ECO:0000313" key="3">
    <source>
        <dbReference type="Proteomes" id="UP000747542"/>
    </source>
</evidence>
<dbReference type="AlphaFoldDB" id="A0A8J5N3D8"/>
<organism evidence="2 3">
    <name type="scientific">Homarus americanus</name>
    <name type="common">American lobster</name>
    <dbReference type="NCBI Taxonomy" id="6706"/>
    <lineage>
        <taxon>Eukaryota</taxon>
        <taxon>Metazoa</taxon>
        <taxon>Ecdysozoa</taxon>
        <taxon>Arthropoda</taxon>
        <taxon>Crustacea</taxon>
        <taxon>Multicrustacea</taxon>
        <taxon>Malacostraca</taxon>
        <taxon>Eumalacostraca</taxon>
        <taxon>Eucarida</taxon>
        <taxon>Decapoda</taxon>
        <taxon>Pleocyemata</taxon>
        <taxon>Astacidea</taxon>
        <taxon>Nephropoidea</taxon>
        <taxon>Nephropidae</taxon>
        <taxon>Homarus</taxon>
    </lineage>
</organism>
<dbReference type="EMBL" id="JAHLQT010010679">
    <property type="protein sequence ID" value="KAG7172526.1"/>
    <property type="molecule type" value="Genomic_DNA"/>
</dbReference>
<sequence>MLKDCALRKGDWMRLGDTYEIEYQHSQRKSTIQNAVLTELENEEVLPRGALTLRACNPSEVVEIRKIEMEHELALKEREEREKGRKRQHELA</sequence>
<reference evidence="2" key="1">
    <citation type="journal article" date="2021" name="Sci. Adv.">
        <title>The American lobster genome reveals insights on longevity, neural, and immune adaptations.</title>
        <authorList>
            <person name="Polinski J.M."/>
            <person name="Zimin A.V."/>
            <person name="Clark K.F."/>
            <person name="Kohn A.B."/>
            <person name="Sadowski N."/>
            <person name="Timp W."/>
            <person name="Ptitsyn A."/>
            <person name="Khanna P."/>
            <person name="Romanova D.Y."/>
            <person name="Williams P."/>
            <person name="Greenwood S.J."/>
            <person name="Moroz L.L."/>
            <person name="Walt D.R."/>
            <person name="Bodnar A.G."/>
        </authorList>
    </citation>
    <scope>NUCLEOTIDE SEQUENCE</scope>
    <source>
        <strain evidence="2">GMGI-L3</strain>
    </source>
</reference>
<protein>
    <submittedName>
        <fullName evidence="2">Uncharacterized protein</fullName>
    </submittedName>
</protein>
<name>A0A8J5N3D8_HOMAM</name>
<evidence type="ECO:0000313" key="2">
    <source>
        <dbReference type="EMBL" id="KAG7172526.1"/>
    </source>
</evidence>
<accession>A0A8J5N3D8</accession>
<keyword evidence="3" id="KW-1185">Reference proteome</keyword>
<evidence type="ECO:0000313" key="1">
    <source>
        <dbReference type="EMBL" id="KAG7156819.1"/>
    </source>
</evidence>
<dbReference type="EMBL" id="JAHLQT010038613">
    <property type="protein sequence ID" value="KAG7156819.1"/>
    <property type="molecule type" value="Genomic_DNA"/>
</dbReference>
<comment type="caution">
    <text evidence="2">The sequence shown here is derived from an EMBL/GenBank/DDBJ whole genome shotgun (WGS) entry which is preliminary data.</text>
</comment>
<gene>
    <name evidence="2" type="ORF">Hamer_G026190</name>
    <name evidence="1" type="ORF">Hamer_G030194</name>
</gene>
<proteinExistence type="predicted"/>